<dbReference type="NCBIfam" id="TIGR01881">
    <property type="entry name" value="cas_Cmr5"/>
    <property type="match status" value="1"/>
</dbReference>
<proteinExistence type="inferred from homology"/>
<dbReference type="AlphaFoldDB" id="A0A1U9KBV7"/>
<evidence type="ECO:0000256" key="1">
    <source>
        <dbReference type="ARBA" id="ARBA00004496"/>
    </source>
</evidence>
<name>A0A1U9KBV7_9BACL</name>
<evidence type="ECO:0000256" key="3">
    <source>
        <dbReference type="ARBA" id="ARBA00022490"/>
    </source>
</evidence>
<dbReference type="KEGG" id="ntr:B0W44_10175"/>
<dbReference type="InterPro" id="IPR010160">
    <property type="entry name" value="CRISPR-assoc_prot_Cmr5"/>
</dbReference>
<gene>
    <name evidence="6" type="ORF">B0W44_10175</name>
</gene>
<dbReference type="GO" id="GO:0005737">
    <property type="term" value="C:cytoplasm"/>
    <property type="evidence" value="ECO:0007669"/>
    <property type="project" value="UniProtKB-SubCell"/>
</dbReference>
<keyword evidence="7" id="KW-1185">Reference proteome</keyword>
<evidence type="ECO:0000313" key="6">
    <source>
        <dbReference type="EMBL" id="AQS57496.1"/>
    </source>
</evidence>
<evidence type="ECO:0000256" key="4">
    <source>
        <dbReference type="ARBA" id="ARBA00023118"/>
    </source>
</evidence>
<evidence type="ECO:0000256" key="2">
    <source>
        <dbReference type="ARBA" id="ARBA00006161"/>
    </source>
</evidence>
<evidence type="ECO:0000256" key="5">
    <source>
        <dbReference type="ARBA" id="ARBA00030001"/>
    </source>
</evidence>
<accession>A0A1U9KBV7</accession>
<reference evidence="6 7" key="1">
    <citation type="journal article" date="2015" name="Int. J. Syst. Evol. Microbiol.">
        <title>Novibacillus thermophilus gen. nov., sp. nov., a Gram-staining-negative and moderately thermophilic member of the family Thermoactinomycetaceae.</title>
        <authorList>
            <person name="Yang G."/>
            <person name="Chen J."/>
            <person name="Zhou S."/>
        </authorList>
    </citation>
    <scope>NUCLEOTIDE SEQUENCE [LARGE SCALE GENOMIC DNA]</scope>
    <source>
        <strain evidence="6 7">SG-1</strain>
    </source>
</reference>
<sequence length="132" mass="15728">MTRIENGRAAFAFEKVARFVKHNREKSKEYKAYVKRLPSIIQVNGLGQALAFYYSKDSTHRQIYQDIAEWIEEDMSTLLQKYKKDNETDEFIEVLVKMSSAEYRFVTMEVLALLNWMRRFVDGMVKEELREV</sequence>
<dbReference type="OrthoDB" id="1716617at2"/>
<dbReference type="STRING" id="1471761.B0W44_10175"/>
<keyword evidence="4" id="KW-0051">Antiviral defense</keyword>
<evidence type="ECO:0000313" key="7">
    <source>
        <dbReference type="Proteomes" id="UP000188603"/>
    </source>
</evidence>
<organism evidence="6 7">
    <name type="scientific">Novibacillus thermophilus</name>
    <dbReference type="NCBI Taxonomy" id="1471761"/>
    <lineage>
        <taxon>Bacteria</taxon>
        <taxon>Bacillati</taxon>
        <taxon>Bacillota</taxon>
        <taxon>Bacilli</taxon>
        <taxon>Bacillales</taxon>
        <taxon>Thermoactinomycetaceae</taxon>
        <taxon>Novibacillus</taxon>
    </lineage>
</organism>
<dbReference type="InterPro" id="IPR023101">
    <property type="entry name" value="AF1862-like_dom_sf"/>
</dbReference>
<protein>
    <recommendedName>
        <fullName evidence="5">CRISPR type III-B/RAMP module-associated protein Cmr5</fullName>
    </recommendedName>
</protein>
<dbReference type="SUPFAM" id="SSF158568">
    <property type="entry name" value="AF1862-like"/>
    <property type="match status" value="1"/>
</dbReference>
<dbReference type="Pfam" id="PF09701">
    <property type="entry name" value="Cas_Cmr5"/>
    <property type="match status" value="1"/>
</dbReference>
<comment type="similarity">
    <text evidence="2">Belongs to the CRISPR system Cmr5 family.</text>
</comment>
<dbReference type="GO" id="GO:0051607">
    <property type="term" value="P:defense response to virus"/>
    <property type="evidence" value="ECO:0007669"/>
    <property type="project" value="UniProtKB-KW"/>
</dbReference>
<comment type="subcellular location">
    <subcellularLocation>
        <location evidence="1">Cytoplasm</location>
    </subcellularLocation>
</comment>
<dbReference type="EMBL" id="CP019699">
    <property type="protein sequence ID" value="AQS57496.1"/>
    <property type="molecule type" value="Genomic_DNA"/>
</dbReference>
<dbReference type="CDD" id="cd09749">
    <property type="entry name" value="Cmr5_III-B"/>
    <property type="match status" value="1"/>
</dbReference>
<dbReference type="Gene3D" id="1.10.520.30">
    <property type="entry name" value="AF1862-like domain"/>
    <property type="match status" value="1"/>
</dbReference>
<keyword evidence="3" id="KW-0963">Cytoplasm</keyword>
<dbReference type="Proteomes" id="UP000188603">
    <property type="component" value="Chromosome"/>
</dbReference>